<comment type="caution">
    <text evidence="3">The sequence shown here is derived from an EMBL/GenBank/DDBJ whole genome shotgun (WGS) entry which is preliminary data.</text>
</comment>
<dbReference type="AlphaFoldDB" id="A0ABD5EPG5"/>
<name>A0ABD5EPG5_9ACTN</name>
<accession>A0ABD5EPG5</accession>
<sequence length="574" mass="61979">MNTARGRQPVGRERGDVTRYLCAGAYLDDAFADRVVEEILFDEASAVAPAPDVDLVAVVHHSLAAQDLHNRRDLRLTLSFLLVAVAAPLWLVLLLLLRVPPRPAARSRSTRGRRLPDGGAAAGVATAAGTLAALTVLLGLTVTSLPLTGFASWLFGSYGNGIPAALAFLAALATAYATVVRHDLDVDRVLRTTLTRETYDPRAHPAAPPQEWIAQRLAAIAEARDGNVTVYSGFSPWAGYPQALVEWPLTVPLLPASDAAGSRRGPGGTEPFTVPQLVAHVREQLHRAVHPEGPADAAPLDPGDPRAVLVVEDRVFVNGTTVGDDERFIRDTALAPAARLPAEEIERIMLDPTGAVRHHLAVQLPLWGGDIVPTVFLHFATVGRTLHLRLVSHLLGPVRAGYHRADRLRGPLDDEARRGLLLEALRHTGARLAAAPLRADRHSRFESRHDRRMTEEIKAMEEDPEYDYGARTSIRAMAASPVCHNYFQIVDAERVLSLVQRHTLAAVAEFLDARGYDTTDFREQQQTILNQGIIQQGGLSVVGNQAVGPDATAIQHVPRQGGAGTPAPAARATR</sequence>
<feature type="region of interest" description="Disordered" evidence="1">
    <location>
        <begin position="555"/>
        <end position="574"/>
    </location>
</feature>
<evidence type="ECO:0000256" key="2">
    <source>
        <dbReference type="SAM" id="Phobius"/>
    </source>
</evidence>
<keyword evidence="2" id="KW-0472">Membrane</keyword>
<organism evidence="3 4">
    <name type="scientific">Streptomyces doudnae</name>
    <dbReference type="NCBI Taxonomy" id="3075536"/>
    <lineage>
        <taxon>Bacteria</taxon>
        <taxon>Bacillati</taxon>
        <taxon>Actinomycetota</taxon>
        <taxon>Actinomycetes</taxon>
        <taxon>Kitasatosporales</taxon>
        <taxon>Streptomycetaceae</taxon>
        <taxon>Streptomyces</taxon>
    </lineage>
</organism>
<dbReference type="EMBL" id="JAVRES010000007">
    <property type="protein sequence ID" value="MDT0436510.1"/>
    <property type="molecule type" value="Genomic_DNA"/>
</dbReference>
<dbReference type="Proteomes" id="UP001183535">
    <property type="component" value="Unassembled WGS sequence"/>
</dbReference>
<evidence type="ECO:0000256" key="1">
    <source>
        <dbReference type="SAM" id="MobiDB-lite"/>
    </source>
</evidence>
<reference evidence="4" key="1">
    <citation type="submission" date="2023-07" db="EMBL/GenBank/DDBJ databases">
        <title>30 novel species of actinomycetes from the DSMZ collection.</title>
        <authorList>
            <person name="Nouioui I."/>
        </authorList>
    </citation>
    <scope>NUCLEOTIDE SEQUENCE [LARGE SCALE GENOMIC DNA]</scope>
    <source>
        <strain evidence="4">DSM 41981</strain>
    </source>
</reference>
<protein>
    <submittedName>
        <fullName evidence="3">Uncharacterized protein</fullName>
    </submittedName>
</protein>
<feature type="compositionally biased region" description="Low complexity" evidence="1">
    <location>
        <begin position="565"/>
        <end position="574"/>
    </location>
</feature>
<evidence type="ECO:0000313" key="4">
    <source>
        <dbReference type="Proteomes" id="UP001183535"/>
    </source>
</evidence>
<keyword evidence="2" id="KW-1133">Transmembrane helix</keyword>
<feature type="transmembrane region" description="Helical" evidence="2">
    <location>
        <begin position="76"/>
        <end position="97"/>
    </location>
</feature>
<keyword evidence="2" id="KW-0812">Transmembrane</keyword>
<proteinExistence type="predicted"/>
<feature type="transmembrane region" description="Helical" evidence="2">
    <location>
        <begin position="118"/>
        <end position="142"/>
    </location>
</feature>
<keyword evidence="4" id="KW-1185">Reference proteome</keyword>
<gene>
    <name evidence="3" type="ORF">RM877_17650</name>
</gene>
<dbReference type="RefSeq" id="WP_311638655.1">
    <property type="nucleotide sequence ID" value="NZ_JAVRES010000007.1"/>
</dbReference>
<evidence type="ECO:0000313" key="3">
    <source>
        <dbReference type="EMBL" id="MDT0436510.1"/>
    </source>
</evidence>